<organism evidence="1 2">
    <name type="scientific">Methylomonas denitrificans</name>
    <dbReference type="NCBI Taxonomy" id="1538553"/>
    <lineage>
        <taxon>Bacteria</taxon>
        <taxon>Pseudomonadati</taxon>
        <taxon>Pseudomonadota</taxon>
        <taxon>Gammaproteobacteria</taxon>
        <taxon>Methylococcales</taxon>
        <taxon>Methylococcaceae</taxon>
        <taxon>Methylomonas</taxon>
    </lineage>
</organism>
<dbReference type="AlphaFoldDB" id="A0A126T476"/>
<dbReference type="Proteomes" id="UP000030512">
    <property type="component" value="Chromosome"/>
</dbReference>
<evidence type="ECO:0000313" key="1">
    <source>
        <dbReference type="EMBL" id="AMK76883.1"/>
    </source>
</evidence>
<protein>
    <submittedName>
        <fullName evidence="1">Uncharacterized protein</fullName>
    </submittedName>
</protein>
<dbReference type="OrthoDB" id="5570831at2"/>
<accession>A0A126T476</accession>
<proteinExistence type="predicted"/>
<gene>
    <name evidence="1" type="ORF">JT25_010345</name>
</gene>
<keyword evidence="2" id="KW-1185">Reference proteome</keyword>
<evidence type="ECO:0000313" key="2">
    <source>
        <dbReference type="Proteomes" id="UP000030512"/>
    </source>
</evidence>
<dbReference type="KEGG" id="mdn:JT25_010345"/>
<dbReference type="RefSeq" id="WP_036280495.1">
    <property type="nucleotide sequence ID" value="NZ_CP014476.1"/>
</dbReference>
<name>A0A126T476_9GAMM</name>
<sequence>MNLRYANMKSALEFLYAPPVALAIIESWSEDEFNNVLDWIEQMTRRNWHRIFQRSEVFVQQRPDVLNVLDVEM</sequence>
<reference evidence="1 2" key="1">
    <citation type="journal article" date="2015" name="Environ. Microbiol.">
        <title>Methane oxidation coupled to nitrate reduction under hypoxia by the Gammaproteobacterium Methylomonas denitrificans, sp. nov. type strain FJG1.</title>
        <authorList>
            <person name="Kits K.D."/>
            <person name="Klotz M.G."/>
            <person name="Stein L.Y."/>
        </authorList>
    </citation>
    <scope>NUCLEOTIDE SEQUENCE [LARGE SCALE GENOMIC DNA]</scope>
    <source>
        <strain evidence="1 2">FJG1</strain>
    </source>
</reference>
<dbReference type="EMBL" id="CP014476">
    <property type="protein sequence ID" value="AMK76883.1"/>
    <property type="molecule type" value="Genomic_DNA"/>
</dbReference>